<evidence type="ECO:0000256" key="1">
    <source>
        <dbReference type="ARBA" id="ARBA00004123"/>
    </source>
</evidence>
<keyword evidence="6" id="KW-0862">Zinc</keyword>
<dbReference type="Ensembl" id="ENSOMET00000019302.1">
    <property type="protein sequence ID" value="ENSOMEP00000012063.1"/>
    <property type="gene ID" value="ENSOMEG00000013449.1"/>
</dbReference>
<dbReference type="AlphaFoldDB" id="A0A3B3C410"/>
<accession>A0A3B3C410</accession>
<dbReference type="PROSITE" id="PS50157">
    <property type="entry name" value="ZINC_FINGER_C2H2_2"/>
    <property type="match status" value="4"/>
</dbReference>
<dbReference type="SUPFAM" id="SSF57667">
    <property type="entry name" value="beta-beta-alpha zinc fingers"/>
    <property type="match status" value="2"/>
</dbReference>
<dbReference type="InterPro" id="IPR036236">
    <property type="entry name" value="Znf_C2H2_sf"/>
</dbReference>
<dbReference type="SMART" id="SM00355">
    <property type="entry name" value="ZnF_C2H2"/>
    <property type="match status" value="4"/>
</dbReference>
<dbReference type="PANTHER" id="PTHR16515">
    <property type="entry name" value="PR DOMAIN ZINC FINGER PROTEIN"/>
    <property type="match status" value="1"/>
</dbReference>
<evidence type="ECO:0000259" key="13">
    <source>
        <dbReference type="PROSITE" id="PS50157"/>
    </source>
</evidence>
<dbReference type="Gene3D" id="3.30.160.60">
    <property type="entry name" value="Classic Zinc Finger"/>
    <property type="match status" value="4"/>
</dbReference>
<organism evidence="14 15">
    <name type="scientific">Oryzias melastigma</name>
    <name type="common">Marine medaka</name>
    <dbReference type="NCBI Taxonomy" id="30732"/>
    <lineage>
        <taxon>Eukaryota</taxon>
        <taxon>Metazoa</taxon>
        <taxon>Chordata</taxon>
        <taxon>Craniata</taxon>
        <taxon>Vertebrata</taxon>
        <taxon>Euteleostomi</taxon>
        <taxon>Actinopterygii</taxon>
        <taxon>Neopterygii</taxon>
        <taxon>Teleostei</taxon>
        <taxon>Neoteleostei</taxon>
        <taxon>Acanthomorphata</taxon>
        <taxon>Ovalentaria</taxon>
        <taxon>Atherinomorphae</taxon>
        <taxon>Beloniformes</taxon>
        <taxon>Adrianichthyidae</taxon>
        <taxon>Oryziinae</taxon>
        <taxon>Oryzias</taxon>
    </lineage>
</organism>
<name>A0A3B3C410_ORYME</name>
<evidence type="ECO:0000256" key="7">
    <source>
        <dbReference type="ARBA" id="ARBA00023015"/>
    </source>
</evidence>
<dbReference type="GO" id="GO:0008270">
    <property type="term" value="F:zinc ion binding"/>
    <property type="evidence" value="ECO:0007669"/>
    <property type="project" value="UniProtKB-KW"/>
</dbReference>
<keyword evidence="9" id="KW-0804">Transcription</keyword>
<feature type="region of interest" description="Disordered" evidence="12">
    <location>
        <begin position="130"/>
        <end position="167"/>
    </location>
</feature>
<evidence type="ECO:0000256" key="12">
    <source>
        <dbReference type="SAM" id="MobiDB-lite"/>
    </source>
</evidence>
<dbReference type="GeneTree" id="ENSGT01150000286977"/>
<dbReference type="InterPro" id="IPR013087">
    <property type="entry name" value="Znf_C2H2_type"/>
</dbReference>
<dbReference type="GO" id="GO:0042802">
    <property type="term" value="F:identical protein binding"/>
    <property type="evidence" value="ECO:0007669"/>
    <property type="project" value="UniProtKB-ARBA"/>
</dbReference>
<evidence type="ECO:0000256" key="11">
    <source>
        <dbReference type="PROSITE-ProRule" id="PRU00042"/>
    </source>
</evidence>
<evidence type="ECO:0000256" key="3">
    <source>
        <dbReference type="ARBA" id="ARBA00022723"/>
    </source>
</evidence>
<sequence length="292" mass="33586">MKDKQKVPSSHQFSASLSVSLLSFKSFRTFVRPVKLVSWCLTLKSCQRLKAPPSCVCVPAVLPQHWSTEEDLCNQQRNFRVDQENPEPPQTPEELQDPEPSPMKEEPGELCISQDEEQLDLKQETETLMEIPALEEHVVKSTSTPDEETEPQNRDQRKRRDRSHVQSADKKPFLCKVCDKRFTQSVHLKLHMGTHTGEKLFSCKQCHKSFSQKCSIKRHMRIHTGEKPFLCKVCDKCFTQSVHLKLHMGTHTGEKLFSCKQCHKSFSQKSRLSSDHRAPSNHVIVSSVRLNL</sequence>
<dbReference type="FunFam" id="3.30.160.60:FF:000508">
    <property type="entry name" value="Myeloid zinc finger 1"/>
    <property type="match status" value="1"/>
</dbReference>
<reference evidence="14" key="1">
    <citation type="submission" date="2025-08" db="UniProtKB">
        <authorList>
            <consortium name="Ensembl"/>
        </authorList>
    </citation>
    <scope>IDENTIFICATION</scope>
</reference>
<dbReference type="InterPro" id="IPR050331">
    <property type="entry name" value="Zinc_finger"/>
</dbReference>
<comment type="subcellular location">
    <subcellularLocation>
        <location evidence="1">Nucleus</location>
    </subcellularLocation>
</comment>
<keyword evidence="10" id="KW-0539">Nucleus</keyword>
<dbReference type="GO" id="GO:0010468">
    <property type="term" value="P:regulation of gene expression"/>
    <property type="evidence" value="ECO:0007669"/>
    <property type="project" value="TreeGrafter"/>
</dbReference>
<comment type="similarity">
    <text evidence="2">Belongs to the krueppel C2H2-type zinc-finger protein family.</text>
</comment>
<dbReference type="FunFam" id="3.30.160.60:FF:000875">
    <property type="entry name" value="zinc finger protein 236 isoform X7"/>
    <property type="match status" value="1"/>
</dbReference>
<evidence type="ECO:0000256" key="5">
    <source>
        <dbReference type="ARBA" id="ARBA00022771"/>
    </source>
</evidence>
<dbReference type="PANTHER" id="PTHR16515:SF49">
    <property type="entry name" value="GASTRULA ZINC FINGER PROTEIN XLCGF49.1-LIKE-RELATED"/>
    <property type="match status" value="1"/>
</dbReference>
<proteinExistence type="inferred from homology"/>
<keyword evidence="5 11" id="KW-0863">Zinc-finger</keyword>
<evidence type="ECO:0000313" key="14">
    <source>
        <dbReference type="Ensembl" id="ENSOMEP00000012063.1"/>
    </source>
</evidence>
<evidence type="ECO:0000256" key="8">
    <source>
        <dbReference type="ARBA" id="ARBA00023125"/>
    </source>
</evidence>
<dbReference type="Proteomes" id="UP000261560">
    <property type="component" value="Unplaced"/>
</dbReference>
<keyword evidence="15" id="KW-1185">Reference proteome</keyword>
<dbReference type="FunFam" id="3.30.160.60:FF:000624">
    <property type="entry name" value="zinc finger protein 697"/>
    <property type="match status" value="1"/>
</dbReference>
<evidence type="ECO:0000256" key="9">
    <source>
        <dbReference type="ARBA" id="ARBA00023163"/>
    </source>
</evidence>
<evidence type="ECO:0000256" key="4">
    <source>
        <dbReference type="ARBA" id="ARBA00022737"/>
    </source>
</evidence>
<reference evidence="14" key="2">
    <citation type="submission" date="2025-09" db="UniProtKB">
        <authorList>
            <consortium name="Ensembl"/>
        </authorList>
    </citation>
    <scope>IDENTIFICATION</scope>
</reference>
<keyword evidence="8" id="KW-0238">DNA-binding</keyword>
<feature type="domain" description="C2H2-type" evidence="13">
    <location>
        <begin position="201"/>
        <end position="228"/>
    </location>
</feature>
<evidence type="ECO:0000313" key="15">
    <source>
        <dbReference type="Proteomes" id="UP000261560"/>
    </source>
</evidence>
<dbReference type="PROSITE" id="PS00028">
    <property type="entry name" value="ZINC_FINGER_C2H2_1"/>
    <property type="match status" value="3"/>
</dbReference>
<dbReference type="GO" id="GO:0003677">
    <property type="term" value="F:DNA binding"/>
    <property type="evidence" value="ECO:0007669"/>
    <property type="project" value="UniProtKB-KW"/>
</dbReference>
<keyword evidence="7" id="KW-0805">Transcription regulation</keyword>
<dbReference type="GO" id="GO:0005634">
    <property type="term" value="C:nucleus"/>
    <property type="evidence" value="ECO:0007669"/>
    <property type="project" value="UniProtKB-SubCell"/>
</dbReference>
<keyword evidence="4" id="KW-0677">Repeat</keyword>
<evidence type="ECO:0000256" key="2">
    <source>
        <dbReference type="ARBA" id="ARBA00006991"/>
    </source>
</evidence>
<evidence type="ECO:0000256" key="6">
    <source>
        <dbReference type="ARBA" id="ARBA00022833"/>
    </source>
</evidence>
<protein>
    <recommendedName>
        <fullName evidence="13">C2H2-type domain-containing protein</fullName>
    </recommendedName>
</protein>
<keyword evidence="3" id="KW-0479">Metal-binding</keyword>
<dbReference type="FunFam" id="3.30.160.60:FF:000100">
    <property type="entry name" value="Zinc finger 45-like"/>
    <property type="match status" value="1"/>
</dbReference>
<feature type="domain" description="C2H2-type" evidence="13">
    <location>
        <begin position="257"/>
        <end position="282"/>
    </location>
</feature>
<feature type="region of interest" description="Disordered" evidence="12">
    <location>
        <begin position="82"/>
        <end position="108"/>
    </location>
</feature>
<evidence type="ECO:0000256" key="10">
    <source>
        <dbReference type="ARBA" id="ARBA00023242"/>
    </source>
</evidence>
<dbReference type="Pfam" id="PF00096">
    <property type="entry name" value="zf-C2H2"/>
    <property type="match status" value="3"/>
</dbReference>
<feature type="domain" description="C2H2-type" evidence="13">
    <location>
        <begin position="173"/>
        <end position="200"/>
    </location>
</feature>
<feature type="domain" description="C2H2-type" evidence="13">
    <location>
        <begin position="229"/>
        <end position="256"/>
    </location>
</feature>